<name>A0A8A3S2J7_9EURY</name>
<proteinExistence type="predicted"/>
<keyword evidence="2" id="KW-1185">Reference proteome</keyword>
<sequence>MENPIVEIGFDIFPKRHTCEGEDISPEIRISRLESPYIAIILTDPGAKVDHWLIWNIPATDLIPEGIPAKPEVSSPIRARQGKNDLGKIGYSGPCLSEGAAHEYYFNLYGTDAPLDLPAGASGKELKKALKGHTVQYSGSTVAGYSRKIPELKAP</sequence>
<dbReference type="KEGG" id="maqe:RJ40_00145"/>
<dbReference type="GeneID" id="76422715"/>
<organism evidence="1 2">
    <name type="scientific">Methanofollis aquaemaris</name>
    <dbReference type="NCBI Taxonomy" id="126734"/>
    <lineage>
        <taxon>Archaea</taxon>
        <taxon>Methanobacteriati</taxon>
        <taxon>Methanobacteriota</taxon>
        <taxon>Stenosarchaea group</taxon>
        <taxon>Methanomicrobia</taxon>
        <taxon>Methanomicrobiales</taxon>
        <taxon>Methanomicrobiaceae</taxon>
        <taxon>Methanofollis</taxon>
    </lineage>
</organism>
<gene>
    <name evidence="1" type="ORF">RJ40_00145</name>
</gene>
<reference evidence="1" key="1">
    <citation type="journal article" date="2001" name="Int. J. Syst. Evol. Microbiol.">
        <title>Methanofollis aquaemaris sp. nov., a methanogen isolated from an aquaculture fish pond.</title>
        <authorList>
            <person name="Lai M.C."/>
            <person name="Chen S.C."/>
        </authorList>
    </citation>
    <scope>NUCLEOTIDE SEQUENCE</scope>
    <source>
        <strain evidence="1">N2F9704</strain>
    </source>
</reference>
<dbReference type="RefSeq" id="WP_265581313.1">
    <property type="nucleotide sequence ID" value="NZ_CP036172.1"/>
</dbReference>
<dbReference type="NCBIfam" id="TIGR00481">
    <property type="entry name" value="YbhB/YbcL family Raf kinase inhibitor-like protein"/>
    <property type="match status" value="1"/>
</dbReference>
<evidence type="ECO:0000313" key="1">
    <source>
        <dbReference type="EMBL" id="QSZ66021.1"/>
    </source>
</evidence>
<protein>
    <submittedName>
        <fullName evidence="1">YbhB/YbcL family Raf kinase inhibitor-like protein</fullName>
    </submittedName>
</protein>
<dbReference type="Proteomes" id="UP001042704">
    <property type="component" value="Chromosome"/>
</dbReference>
<dbReference type="AlphaFoldDB" id="A0A8A3S2J7"/>
<dbReference type="SUPFAM" id="SSF49777">
    <property type="entry name" value="PEBP-like"/>
    <property type="match status" value="1"/>
</dbReference>
<accession>A0A8A3S2J7</accession>
<dbReference type="InterPro" id="IPR036610">
    <property type="entry name" value="PEBP-like_sf"/>
</dbReference>
<dbReference type="InterPro" id="IPR005247">
    <property type="entry name" value="YbhB_YbcL/LppC-like"/>
</dbReference>
<reference evidence="1" key="2">
    <citation type="submission" date="2019-02" db="EMBL/GenBank/DDBJ databases">
        <authorList>
            <person name="Chen S.-C."/>
            <person name="Chien H.-H."/>
            <person name="Lai M.-C."/>
        </authorList>
    </citation>
    <scope>NUCLEOTIDE SEQUENCE</scope>
    <source>
        <strain evidence="1">N2F9704</strain>
    </source>
</reference>
<dbReference type="InterPro" id="IPR008914">
    <property type="entry name" value="PEBP"/>
</dbReference>
<dbReference type="CDD" id="cd00865">
    <property type="entry name" value="PEBP_bact_arch"/>
    <property type="match status" value="1"/>
</dbReference>
<evidence type="ECO:0000313" key="2">
    <source>
        <dbReference type="Proteomes" id="UP001042704"/>
    </source>
</evidence>
<dbReference type="Gene3D" id="3.90.280.10">
    <property type="entry name" value="PEBP-like"/>
    <property type="match status" value="1"/>
</dbReference>
<dbReference type="EMBL" id="CP036172">
    <property type="protein sequence ID" value="QSZ66021.1"/>
    <property type="molecule type" value="Genomic_DNA"/>
</dbReference>
<dbReference type="Pfam" id="PF01161">
    <property type="entry name" value="PBP"/>
    <property type="match status" value="1"/>
</dbReference>